<sequence>MKEFVFALDYDPGCNAIADALAQYPDAQIRSLSCHVTSSSVWRVDHVTGSQAALNAIETVFLDPEHCTDCLATQDCGAECDNTVLDRDEDTLVVYSRWSKARACTSVPHLALDHLGDGLLFETHRSERRYEWRVIAPDDANISEFHDALREELCRCTDIEFVRISGIDPSVTSPPDGTSMSAEQTEALTAAVKHGYYETPRGIELGELAERLEMPRSTLSYRLRRAEAQLATSFVGGDAGFIDAPSESVEVGVRQR</sequence>
<evidence type="ECO:0000259" key="4">
    <source>
        <dbReference type="Pfam" id="PF24281"/>
    </source>
</evidence>
<keyword evidence="1" id="KW-0805">Transcription regulation</keyword>
<keyword evidence="2" id="KW-0804">Transcription</keyword>
<evidence type="ECO:0000256" key="2">
    <source>
        <dbReference type="ARBA" id="ARBA00023163"/>
    </source>
</evidence>
<dbReference type="Proteomes" id="UP000451471">
    <property type="component" value="Unassembled WGS sequence"/>
</dbReference>
<dbReference type="RefSeq" id="WP_158204366.1">
    <property type="nucleotide sequence ID" value="NZ_WSZK01000015.1"/>
</dbReference>
<dbReference type="Pfam" id="PF24281">
    <property type="entry name" value="HVO_2928_N"/>
    <property type="match status" value="1"/>
</dbReference>
<dbReference type="AlphaFoldDB" id="A0A6B0GLG4"/>
<dbReference type="EMBL" id="WSZK01000015">
    <property type="protein sequence ID" value="MWG34721.1"/>
    <property type="molecule type" value="Genomic_DNA"/>
</dbReference>
<dbReference type="OrthoDB" id="198846at2157"/>
<evidence type="ECO:0000256" key="1">
    <source>
        <dbReference type="ARBA" id="ARBA00023015"/>
    </source>
</evidence>
<dbReference type="InterPro" id="IPR056529">
    <property type="entry name" value="HVO_2928_N"/>
</dbReference>
<evidence type="ECO:0000259" key="3">
    <source>
        <dbReference type="Pfam" id="PF04967"/>
    </source>
</evidence>
<dbReference type="PANTHER" id="PTHR34236:SF1">
    <property type="entry name" value="DIMETHYL SULFOXIDE REDUCTASE TRANSCRIPTIONAL ACTIVATOR"/>
    <property type="match status" value="1"/>
</dbReference>
<feature type="domain" description="HTH bat-type" evidence="3">
    <location>
        <begin position="182"/>
        <end position="231"/>
    </location>
</feature>
<evidence type="ECO:0000313" key="6">
    <source>
        <dbReference type="Proteomes" id="UP000451471"/>
    </source>
</evidence>
<feature type="domain" description="HVO-2928 N-terminal" evidence="4">
    <location>
        <begin position="3"/>
        <end position="167"/>
    </location>
</feature>
<evidence type="ECO:0000313" key="5">
    <source>
        <dbReference type="EMBL" id="MWG34721.1"/>
    </source>
</evidence>
<proteinExistence type="predicted"/>
<comment type="caution">
    <text evidence="5">The sequence shown here is derived from an EMBL/GenBank/DDBJ whole genome shotgun (WGS) entry which is preliminary data.</text>
</comment>
<organism evidence="5 6">
    <name type="scientific">Halomarina oriensis</name>
    <dbReference type="NCBI Taxonomy" id="671145"/>
    <lineage>
        <taxon>Archaea</taxon>
        <taxon>Methanobacteriati</taxon>
        <taxon>Methanobacteriota</taxon>
        <taxon>Stenosarchaea group</taxon>
        <taxon>Halobacteria</taxon>
        <taxon>Halobacteriales</taxon>
        <taxon>Natronomonadaceae</taxon>
        <taxon>Halomarina</taxon>
    </lineage>
</organism>
<name>A0A6B0GLG4_9EURY</name>
<dbReference type="Pfam" id="PF04967">
    <property type="entry name" value="HTH_10"/>
    <property type="match status" value="1"/>
</dbReference>
<dbReference type="InterPro" id="IPR007050">
    <property type="entry name" value="HTH_bacterioopsin"/>
</dbReference>
<dbReference type="PANTHER" id="PTHR34236">
    <property type="entry name" value="DIMETHYL SULFOXIDE REDUCTASE TRANSCRIPTIONAL ACTIVATOR"/>
    <property type="match status" value="1"/>
</dbReference>
<accession>A0A6B0GLG4</accession>
<reference evidence="5 6" key="1">
    <citation type="submission" date="2019-12" db="EMBL/GenBank/DDBJ databases">
        <title>Halocatena pleomorpha gen. nov. sp. nov., an extremely halophilic archaeon of family Halobacteriaceae isolated from saltpan soil.</title>
        <authorList>
            <person name="Pal Y."/>
            <person name="Verma A."/>
            <person name="Krishnamurthi S."/>
            <person name="Kumar P."/>
        </authorList>
    </citation>
    <scope>NUCLEOTIDE SEQUENCE [LARGE SCALE GENOMIC DNA]</scope>
    <source>
        <strain evidence="5 6">JCM 16495</strain>
    </source>
</reference>
<gene>
    <name evidence="5" type="ORF">GQS65_09505</name>
</gene>
<keyword evidence="6" id="KW-1185">Reference proteome</keyword>
<protein>
    <submittedName>
        <fullName evidence="5">Transcriptional regulator</fullName>
    </submittedName>
</protein>